<dbReference type="AlphaFoldDB" id="A0A3T0MYJ8"/>
<gene>
    <name evidence="1" type="ORF">EBB79_02290</name>
</gene>
<proteinExistence type="predicted"/>
<evidence type="ECO:0000313" key="1">
    <source>
        <dbReference type="EMBL" id="AZV76840.1"/>
    </source>
</evidence>
<organism evidence="1 2">
    <name type="scientific">Parasedimentitalea marina</name>
    <dbReference type="NCBI Taxonomy" id="2483033"/>
    <lineage>
        <taxon>Bacteria</taxon>
        <taxon>Pseudomonadati</taxon>
        <taxon>Pseudomonadota</taxon>
        <taxon>Alphaproteobacteria</taxon>
        <taxon>Rhodobacterales</taxon>
        <taxon>Paracoccaceae</taxon>
        <taxon>Parasedimentitalea</taxon>
    </lineage>
</organism>
<dbReference type="Proteomes" id="UP000283063">
    <property type="component" value="Chromosome"/>
</dbReference>
<evidence type="ECO:0000313" key="2">
    <source>
        <dbReference type="Proteomes" id="UP000283063"/>
    </source>
</evidence>
<sequence>MDRQMDAGQPREWTRLGFVPGQALRMFGMRRSGNHAIANWLQRNAPSGHSVFMNNCKPTTDPFKSFRSIELDGKIAPHRKARRDLASVTARAEDGAMLLISYEDVTPANFAPMRMVSEPFDETLLTGDVLIYRSFLNWAASLLKKMQANDSYSLLRRNAILLHAIDNYRLLLKQVEQADDLGFTCICYDDWMRSEDYRASILAQLDLPVCDNSLGQVQSYGGGSSFQKEASSADELETSRRWQKMSEDPEFAAVLNLAAHDTKLTHRLERVFPRDAALLARIAGVNTPPEEGRRE</sequence>
<reference evidence="1 2" key="1">
    <citation type="submission" date="2018-10" db="EMBL/GenBank/DDBJ databases">
        <title>Parasedimentitalea marina sp. nov., a psychrophilic bacterium isolated from deep seawater of the New Britain Trench.</title>
        <authorList>
            <person name="Cao J."/>
        </authorList>
    </citation>
    <scope>NUCLEOTIDE SEQUENCE [LARGE SCALE GENOMIC DNA]</scope>
    <source>
        <strain evidence="1 2">W43</strain>
    </source>
</reference>
<protein>
    <recommendedName>
        <fullName evidence="3">Sulfotransferase family protein</fullName>
    </recommendedName>
</protein>
<keyword evidence="2" id="KW-1185">Reference proteome</keyword>
<evidence type="ECO:0008006" key="3">
    <source>
        <dbReference type="Google" id="ProtNLM"/>
    </source>
</evidence>
<accession>A0A3T0MYJ8</accession>
<dbReference type="OrthoDB" id="453470at2"/>
<name>A0A3T0MYJ8_9RHOB</name>
<dbReference type="EMBL" id="CP033219">
    <property type="protein sequence ID" value="AZV76840.1"/>
    <property type="molecule type" value="Genomic_DNA"/>
</dbReference>
<dbReference type="KEGG" id="sedi:EBB79_02290"/>